<accession>A0A8H7EZQ0</accession>
<evidence type="ECO:0000256" key="4">
    <source>
        <dbReference type="SAM" id="Phobius"/>
    </source>
</evidence>
<feature type="transmembrane region" description="Helical" evidence="4">
    <location>
        <begin position="365"/>
        <end position="385"/>
    </location>
</feature>
<dbReference type="GO" id="GO:0016020">
    <property type="term" value="C:membrane"/>
    <property type="evidence" value="ECO:0007669"/>
    <property type="project" value="UniProtKB-SubCell"/>
</dbReference>
<keyword evidence="4" id="KW-1133">Transmembrane helix</keyword>
<evidence type="ECO:0000256" key="2">
    <source>
        <dbReference type="ARBA" id="ARBA00006727"/>
    </source>
</evidence>
<feature type="transmembrane region" description="Helical" evidence="4">
    <location>
        <begin position="274"/>
        <end position="294"/>
    </location>
</feature>
<feature type="transmembrane region" description="Helical" evidence="4">
    <location>
        <begin position="103"/>
        <end position="123"/>
    </location>
</feature>
<dbReference type="InterPro" id="IPR011701">
    <property type="entry name" value="MFS"/>
</dbReference>
<reference evidence="5 6" key="1">
    <citation type="journal article" name="Sci. Rep.">
        <title>Telomere-to-telomere assembled and centromere annotated genomes of the two main subspecies of the button mushroom Agaricus bisporus reveal especially polymorphic chromosome ends.</title>
        <authorList>
            <person name="Sonnenberg A.S.M."/>
            <person name="Sedaghat-Telgerd N."/>
            <person name="Lavrijssen B."/>
            <person name="Ohm R.A."/>
            <person name="Hendrickx P.M."/>
            <person name="Scholtmeijer K."/>
            <person name="Baars J.J.P."/>
            <person name="van Peer A."/>
        </authorList>
    </citation>
    <scope>NUCLEOTIDE SEQUENCE [LARGE SCALE GENOMIC DNA]</scope>
    <source>
        <strain evidence="5 6">H119_p4</strain>
    </source>
</reference>
<dbReference type="PANTHER" id="PTHR11360:SF234">
    <property type="entry name" value="MFS-TYPE TRANSPORTER DBAD-RELATED"/>
    <property type="match status" value="1"/>
</dbReference>
<gene>
    <name evidence="5" type="ORF">Agabi119p4_7638</name>
</gene>
<dbReference type="InterPro" id="IPR036259">
    <property type="entry name" value="MFS_trans_sf"/>
</dbReference>
<keyword evidence="4" id="KW-0472">Membrane</keyword>
<comment type="caution">
    <text evidence="5">The sequence shown here is derived from an EMBL/GenBank/DDBJ whole genome shotgun (WGS) entry which is preliminary data.</text>
</comment>
<protein>
    <recommendedName>
        <fullName evidence="7">Major facilitator superfamily (MFS) profile domain-containing protein</fullName>
    </recommendedName>
</protein>
<feature type="compositionally biased region" description="Basic and acidic residues" evidence="3">
    <location>
        <begin position="1"/>
        <end position="11"/>
    </location>
</feature>
<feature type="transmembrane region" description="Helical" evidence="4">
    <location>
        <begin position="74"/>
        <end position="91"/>
    </location>
</feature>
<feature type="transmembrane region" description="Helical" evidence="4">
    <location>
        <begin position="135"/>
        <end position="155"/>
    </location>
</feature>
<feature type="transmembrane region" description="Helical" evidence="4">
    <location>
        <begin position="236"/>
        <end position="254"/>
    </location>
</feature>
<dbReference type="PANTHER" id="PTHR11360">
    <property type="entry name" value="MONOCARBOXYLATE TRANSPORTER"/>
    <property type="match status" value="1"/>
</dbReference>
<dbReference type="EMBL" id="JABXXO010000010">
    <property type="protein sequence ID" value="KAF7768395.1"/>
    <property type="molecule type" value="Genomic_DNA"/>
</dbReference>
<dbReference type="InterPro" id="IPR050327">
    <property type="entry name" value="Proton-linked_MCT"/>
</dbReference>
<comment type="similarity">
    <text evidence="2">Belongs to the major facilitator superfamily. Monocarboxylate porter (TC 2.A.1.13) family.</text>
</comment>
<proteinExistence type="inferred from homology"/>
<dbReference type="GO" id="GO:0022857">
    <property type="term" value="F:transmembrane transporter activity"/>
    <property type="evidence" value="ECO:0007669"/>
    <property type="project" value="InterPro"/>
</dbReference>
<feature type="transmembrane region" description="Helical" evidence="4">
    <location>
        <begin position="195"/>
        <end position="215"/>
    </location>
</feature>
<organism evidence="5 6">
    <name type="scientific">Agaricus bisporus var. burnettii</name>
    <dbReference type="NCBI Taxonomy" id="192524"/>
    <lineage>
        <taxon>Eukaryota</taxon>
        <taxon>Fungi</taxon>
        <taxon>Dikarya</taxon>
        <taxon>Basidiomycota</taxon>
        <taxon>Agaricomycotina</taxon>
        <taxon>Agaricomycetes</taxon>
        <taxon>Agaricomycetidae</taxon>
        <taxon>Agaricales</taxon>
        <taxon>Agaricineae</taxon>
        <taxon>Agaricaceae</taxon>
        <taxon>Agaricus</taxon>
    </lineage>
</organism>
<sequence length="425" mass="46228">MEKESESKNQSDSEAQTVQSNDSMPRADGGLHGWMTVAGSWLILFSTLGYIYSFGVYEDYYTRIFLRRQSPSKVAWMGSFQLALPFALGPLAGKLFDAGHARLAIASGSLLYVFSLFMLSLAQEGKYYQVFLSQGLGMGLGTGLLFTPSTAVVSVHFKRRRSLAYGIALTGMSLGAVAFPIILNQLIPKIGFGNAVRITGYIALGCLVVGVILVQPPPRISRREQPVDVASFFHDYVYLWFLFMAVITLLSIYFPSVYLQLYAVDHDIDSTIAFYSLAILNGASIVGRVGGCWLADRYGIWNMTIPTIVGSTVTIWAILGIHSSASLVVISCLYGIFSGAWLAIAISGLVSLARTQNEVGARVGIANAFMSLGCLASGPVQGALLSTKFKWVRPVTFTGTLMISSTVACFIIRMLVSKRKDSQWI</sequence>
<evidence type="ECO:0000313" key="6">
    <source>
        <dbReference type="Proteomes" id="UP000629468"/>
    </source>
</evidence>
<feature type="transmembrane region" description="Helical" evidence="4">
    <location>
        <begin position="327"/>
        <end position="353"/>
    </location>
</feature>
<dbReference type="Pfam" id="PF07690">
    <property type="entry name" value="MFS_1"/>
    <property type="match status" value="1"/>
</dbReference>
<comment type="subcellular location">
    <subcellularLocation>
        <location evidence="1">Membrane</location>
        <topology evidence="1">Multi-pass membrane protein</topology>
    </subcellularLocation>
</comment>
<feature type="region of interest" description="Disordered" evidence="3">
    <location>
        <begin position="1"/>
        <end position="25"/>
    </location>
</feature>
<evidence type="ECO:0000313" key="5">
    <source>
        <dbReference type="EMBL" id="KAF7768395.1"/>
    </source>
</evidence>
<dbReference type="SUPFAM" id="SSF103473">
    <property type="entry name" value="MFS general substrate transporter"/>
    <property type="match status" value="1"/>
</dbReference>
<dbReference type="Gene3D" id="1.20.1250.20">
    <property type="entry name" value="MFS general substrate transporter like domains"/>
    <property type="match status" value="2"/>
</dbReference>
<evidence type="ECO:0008006" key="7">
    <source>
        <dbReference type="Google" id="ProtNLM"/>
    </source>
</evidence>
<feature type="transmembrane region" description="Helical" evidence="4">
    <location>
        <begin position="162"/>
        <end position="183"/>
    </location>
</feature>
<feature type="compositionally biased region" description="Polar residues" evidence="3">
    <location>
        <begin position="12"/>
        <end position="23"/>
    </location>
</feature>
<feature type="transmembrane region" description="Helical" evidence="4">
    <location>
        <begin position="301"/>
        <end position="321"/>
    </location>
</feature>
<keyword evidence="4" id="KW-0812">Transmembrane</keyword>
<dbReference type="AlphaFoldDB" id="A0A8H7EZQ0"/>
<evidence type="ECO:0000256" key="3">
    <source>
        <dbReference type="SAM" id="MobiDB-lite"/>
    </source>
</evidence>
<feature type="transmembrane region" description="Helical" evidence="4">
    <location>
        <begin position="397"/>
        <end position="416"/>
    </location>
</feature>
<evidence type="ECO:0000256" key="1">
    <source>
        <dbReference type="ARBA" id="ARBA00004141"/>
    </source>
</evidence>
<feature type="transmembrane region" description="Helical" evidence="4">
    <location>
        <begin position="33"/>
        <end position="54"/>
    </location>
</feature>
<dbReference type="Proteomes" id="UP000629468">
    <property type="component" value="Unassembled WGS sequence"/>
</dbReference>
<name>A0A8H7EZQ0_AGABI</name>